<dbReference type="Proteomes" id="UP000199225">
    <property type="component" value="Unassembled WGS sequence"/>
</dbReference>
<organism evidence="1 2">
    <name type="scientific">Salimicrobium halophilum</name>
    <dbReference type="NCBI Taxonomy" id="86666"/>
    <lineage>
        <taxon>Bacteria</taxon>
        <taxon>Bacillati</taxon>
        <taxon>Bacillota</taxon>
        <taxon>Bacilli</taxon>
        <taxon>Bacillales</taxon>
        <taxon>Bacillaceae</taxon>
        <taxon>Salimicrobium</taxon>
    </lineage>
</organism>
<dbReference type="InterPro" id="IPR038559">
    <property type="entry name" value="XkdN-like_sf"/>
</dbReference>
<name>A0A1G8WEU4_9BACI</name>
<dbReference type="AlphaFoldDB" id="A0A1G8WEU4"/>
<proteinExistence type="predicted"/>
<gene>
    <name evidence="1" type="ORF">SAMN04490247_3128</name>
</gene>
<evidence type="ECO:0000313" key="1">
    <source>
        <dbReference type="EMBL" id="SDJ76215.1"/>
    </source>
</evidence>
<sequence>MSEEKKKVSVQDLIKQKDDIEKKKKETFKIYVPSLDGYVETKKATRSQIITGTQMSEQGEGYEGDHYLIYHCLVDPSLKDDELLKTYGVGKNKGHEIVSKIFEWYEVSMLAQKIAGGDKMSLVDEVKNS</sequence>
<reference evidence="2" key="1">
    <citation type="submission" date="2016-10" db="EMBL/GenBank/DDBJ databases">
        <authorList>
            <person name="Varghese N."/>
            <person name="Submissions S."/>
        </authorList>
    </citation>
    <scope>NUCLEOTIDE SEQUENCE [LARGE SCALE GENOMIC DNA]</scope>
    <source>
        <strain evidence="2">DSM 4771</strain>
    </source>
</reference>
<dbReference type="STRING" id="86666.SAMN04490247_3128"/>
<dbReference type="RefSeq" id="WP_093194780.1">
    <property type="nucleotide sequence ID" value="NZ_FNEV01000015.1"/>
</dbReference>
<dbReference type="Gene3D" id="3.30.2220.30">
    <property type="match status" value="1"/>
</dbReference>
<keyword evidence="2" id="KW-1185">Reference proteome</keyword>
<dbReference type="EMBL" id="FNEV01000015">
    <property type="protein sequence ID" value="SDJ76215.1"/>
    <property type="molecule type" value="Genomic_DNA"/>
</dbReference>
<dbReference type="OrthoDB" id="1807498at2"/>
<protein>
    <submittedName>
        <fullName evidence="1">Phage XkdN-like tail assembly chaperone protein, TAC</fullName>
    </submittedName>
</protein>
<evidence type="ECO:0000313" key="2">
    <source>
        <dbReference type="Proteomes" id="UP000199225"/>
    </source>
</evidence>
<accession>A0A1G8WEU4</accession>